<dbReference type="SUPFAM" id="SSF47384">
    <property type="entry name" value="Homodimeric domain of signal transducing histidine kinase"/>
    <property type="match status" value="1"/>
</dbReference>
<dbReference type="Pfam" id="PF02518">
    <property type="entry name" value="HATPase_c"/>
    <property type="match status" value="1"/>
</dbReference>
<dbReference type="InterPro" id="IPR003661">
    <property type="entry name" value="HisK_dim/P_dom"/>
</dbReference>
<dbReference type="PRINTS" id="PR00344">
    <property type="entry name" value="BCTRLSENSOR"/>
</dbReference>
<dbReference type="PANTHER" id="PTHR43547">
    <property type="entry name" value="TWO-COMPONENT HISTIDINE KINASE"/>
    <property type="match status" value="1"/>
</dbReference>
<feature type="domain" description="Response regulatory" evidence="6">
    <location>
        <begin position="394"/>
        <end position="512"/>
    </location>
</feature>
<evidence type="ECO:0000256" key="4">
    <source>
        <dbReference type="PROSITE-ProRule" id="PRU00169"/>
    </source>
</evidence>
<dbReference type="Proteomes" id="UP001165541">
    <property type="component" value="Unassembled WGS sequence"/>
</dbReference>
<dbReference type="SUPFAM" id="SSF55785">
    <property type="entry name" value="PYP-like sensor domain (PAS domain)"/>
    <property type="match status" value="1"/>
</dbReference>
<sequence length="514" mass="54671">MSLADGDPRAQRGLLLAPFGLLSFCDSGTIRYANPCLHAWLGTPIGDLAGSHIDRVLAPASRVFHSTHFFPLLKLHGHADEVHLILRTAAGTDLPVLASAVRDGEGDGDGTSLNHCCMMTMVRRKEFEAALIDARRAAEVATAAKDQFLAVVSHELRSPLSAITGWVRLAKSGKLDAPMQQRALDTIERNAQLQGQLIEDLLDVSRIVSGKLRISPRPIDLAPIVEAGADAARPMAQTKGVDLVTSIDNSAGTVNADPARVQQIVWNLVSNAVKFTPRGGRVQIGLSREGMHVRLHVADTGAGIDPAQLPYVFERFWQADAAMRQERSGLGLGLSICRNLVELHGGSIRAESAGLGRGAVFSIEFPLVVAAVGTTVVAVPQDAEADPAPLHDVRVLLIDDDADARGVLKMLLEGAGAVVQTAAGADEAIGCIREAPPQVVVSDIGMPGKDGYEFIRELRTDRSLATDGIAAIAVTGLARPQDRVNMLRAGFQAHLLKPVEPAEVIAMVRALARH</sequence>
<dbReference type="Gene3D" id="3.30.565.10">
    <property type="entry name" value="Histidine kinase-like ATPase, C-terminal domain"/>
    <property type="match status" value="1"/>
</dbReference>
<dbReference type="InterPro" id="IPR003594">
    <property type="entry name" value="HATPase_dom"/>
</dbReference>
<dbReference type="InterPro" id="IPR035965">
    <property type="entry name" value="PAS-like_dom_sf"/>
</dbReference>
<evidence type="ECO:0000313" key="8">
    <source>
        <dbReference type="Proteomes" id="UP001165541"/>
    </source>
</evidence>
<dbReference type="SUPFAM" id="SSF52172">
    <property type="entry name" value="CheY-like"/>
    <property type="match status" value="1"/>
</dbReference>
<evidence type="ECO:0000256" key="3">
    <source>
        <dbReference type="ARBA" id="ARBA00022553"/>
    </source>
</evidence>
<evidence type="ECO:0000256" key="1">
    <source>
        <dbReference type="ARBA" id="ARBA00000085"/>
    </source>
</evidence>
<dbReference type="SMART" id="SM00448">
    <property type="entry name" value="REC"/>
    <property type="match status" value="1"/>
</dbReference>
<reference evidence="7" key="1">
    <citation type="submission" date="2022-05" db="EMBL/GenBank/DDBJ databases">
        <title>Schlegelella sp. nov., isolated from mangrove soil.</title>
        <authorList>
            <person name="Liu Y."/>
            <person name="Ge X."/>
            <person name="Liu W."/>
        </authorList>
    </citation>
    <scope>NUCLEOTIDE SEQUENCE</scope>
    <source>
        <strain evidence="7">S2-27</strain>
    </source>
</reference>
<feature type="domain" description="Histidine kinase" evidence="5">
    <location>
        <begin position="151"/>
        <end position="369"/>
    </location>
</feature>
<dbReference type="RefSeq" id="WP_251778823.1">
    <property type="nucleotide sequence ID" value="NZ_JAMKFE010000006.1"/>
</dbReference>
<dbReference type="GO" id="GO:0005524">
    <property type="term" value="F:ATP binding"/>
    <property type="evidence" value="ECO:0007669"/>
    <property type="project" value="UniProtKB-KW"/>
</dbReference>
<dbReference type="InterPro" id="IPR036890">
    <property type="entry name" value="HATPase_C_sf"/>
</dbReference>
<dbReference type="PROSITE" id="PS50109">
    <property type="entry name" value="HIS_KIN"/>
    <property type="match status" value="1"/>
</dbReference>
<dbReference type="Gene3D" id="1.10.287.130">
    <property type="match status" value="1"/>
</dbReference>
<evidence type="ECO:0000256" key="2">
    <source>
        <dbReference type="ARBA" id="ARBA00012438"/>
    </source>
</evidence>
<evidence type="ECO:0000259" key="6">
    <source>
        <dbReference type="PROSITE" id="PS50110"/>
    </source>
</evidence>
<comment type="catalytic activity">
    <reaction evidence="1">
        <text>ATP + protein L-histidine = ADP + protein N-phospho-L-histidine.</text>
        <dbReference type="EC" id="2.7.13.3"/>
    </reaction>
</comment>
<keyword evidence="8" id="KW-1185">Reference proteome</keyword>
<dbReference type="Pfam" id="PF00072">
    <property type="entry name" value="Response_reg"/>
    <property type="match status" value="1"/>
</dbReference>
<dbReference type="InterPro" id="IPR011006">
    <property type="entry name" value="CheY-like_superfamily"/>
</dbReference>
<feature type="modified residue" description="4-aspartylphosphate" evidence="4">
    <location>
        <position position="443"/>
    </location>
</feature>
<keyword evidence="7" id="KW-0067">ATP-binding</keyword>
<dbReference type="SMART" id="SM00387">
    <property type="entry name" value="HATPase_c"/>
    <property type="match status" value="1"/>
</dbReference>
<dbReference type="EC" id="2.7.13.3" evidence="2"/>
<keyword evidence="3 4" id="KW-0597">Phosphoprotein</keyword>
<dbReference type="InterPro" id="IPR004358">
    <property type="entry name" value="Sig_transdc_His_kin-like_C"/>
</dbReference>
<comment type="caution">
    <text evidence="7">The sequence shown here is derived from an EMBL/GenBank/DDBJ whole genome shotgun (WGS) entry which is preliminary data.</text>
</comment>
<gene>
    <name evidence="7" type="ORF">M8A51_12675</name>
</gene>
<dbReference type="Pfam" id="PF00512">
    <property type="entry name" value="HisKA"/>
    <property type="match status" value="1"/>
</dbReference>
<dbReference type="SMART" id="SM00388">
    <property type="entry name" value="HisKA"/>
    <property type="match status" value="1"/>
</dbReference>
<dbReference type="EMBL" id="JAMKFE010000006">
    <property type="protein sequence ID" value="MCM5680385.1"/>
    <property type="molecule type" value="Genomic_DNA"/>
</dbReference>
<dbReference type="SUPFAM" id="SSF55874">
    <property type="entry name" value="ATPase domain of HSP90 chaperone/DNA topoisomerase II/histidine kinase"/>
    <property type="match status" value="1"/>
</dbReference>
<dbReference type="PROSITE" id="PS50110">
    <property type="entry name" value="RESPONSE_REGULATORY"/>
    <property type="match status" value="1"/>
</dbReference>
<dbReference type="InterPro" id="IPR036097">
    <property type="entry name" value="HisK_dim/P_sf"/>
</dbReference>
<dbReference type="Gene3D" id="3.40.50.2300">
    <property type="match status" value="1"/>
</dbReference>
<evidence type="ECO:0000259" key="5">
    <source>
        <dbReference type="PROSITE" id="PS50109"/>
    </source>
</evidence>
<dbReference type="PANTHER" id="PTHR43547:SF2">
    <property type="entry name" value="HYBRID SIGNAL TRANSDUCTION HISTIDINE KINASE C"/>
    <property type="match status" value="1"/>
</dbReference>
<name>A0ABT0YNT1_9BURK</name>
<dbReference type="InterPro" id="IPR001789">
    <property type="entry name" value="Sig_transdc_resp-reg_receiver"/>
</dbReference>
<proteinExistence type="predicted"/>
<dbReference type="CDD" id="cd17580">
    <property type="entry name" value="REC_2_DhkD-like"/>
    <property type="match status" value="1"/>
</dbReference>
<evidence type="ECO:0000313" key="7">
    <source>
        <dbReference type="EMBL" id="MCM5680385.1"/>
    </source>
</evidence>
<keyword evidence="7" id="KW-0547">Nucleotide-binding</keyword>
<protein>
    <recommendedName>
        <fullName evidence="2">histidine kinase</fullName>
        <ecNumber evidence="2">2.7.13.3</ecNumber>
    </recommendedName>
</protein>
<organism evidence="7 8">
    <name type="scientific">Caldimonas mangrovi</name>
    <dbReference type="NCBI Taxonomy" id="2944811"/>
    <lineage>
        <taxon>Bacteria</taxon>
        <taxon>Pseudomonadati</taxon>
        <taxon>Pseudomonadota</taxon>
        <taxon>Betaproteobacteria</taxon>
        <taxon>Burkholderiales</taxon>
        <taxon>Sphaerotilaceae</taxon>
        <taxon>Caldimonas</taxon>
    </lineage>
</organism>
<dbReference type="CDD" id="cd00082">
    <property type="entry name" value="HisKA"/>
    <property type="match status" value="1"/>
</dbReference>
<accession>A0ABT0YNT1</accession>
<dbReference type="InterPro" id="IPR005467">
    <property type="entry name" value="His_kinase_dom"/>
</dbReference>